<keyword evidence="5" id="KW-1185">Reference proteome</keyword>
<dbReference type="InterPro" id="IPR006162">
    <property type="entry name" value="Ppantetheine_attach_site"/>
</dbReference>
<dbReference type="Gene3D" id="1.10.1200.10">
    <property type="entry name" value="ACP-like"/>
    <property type="match status" value="1"/>
</dbReference>
<accession>A0A369LH52</accession>
<dbReference type="InterPro" id="IPR009081">
    <property type="entry name" value="PP-bd_ACP"/>
</dbReference>
<comment type="caution">
    <text evidence="4">The sequence shown here is derived from an EMBL/GenBank/DDBJ whole genome shotgun (WGS) entry which is preliminary data.</text>
</comment>
<evidence type="ECO:0000259" key="3">
    <source>
        <dbReference type="PROSITE" id="PS50075"/>
    </source>
</evidence>
<evidence type="ECO:0000256" key="1">
    <source>
        <dbReference type="ARBA" id="ARBA00022450"/>
    </source>
</evidence>
<feature type="domain" description="Carrier" evidence="3">
    <location>
        <begin position="1"/>
        <end position="72"/>
    </location>
</feature>
<dbReference type="AlphaFoldDB" id="A0A369LH52"/>
<dbReference type="Pfam" id="PF00550">
    <property type="entry name" value="PP-binding"/>
    <property type="match status" value="1"/>
</dbReference>
<sequence length="72" mass="7956">MATIDTVKEVLEENLDINPETVSDDSTFDSLGIDSLDMVELICDLEEKCDVDFGEPEGLKTVGELVEYIDSL</sequence>
<keyword evidence="1" id="KW-0596">Phosphopantetheine</keyword>
<organism evidence="4 5">
    <name type="scientific">Senegalimassilia anaerobia</name>
    <dbReference type="NCBI Taxonomy" id="1473216"/>
    <lineage>
        <taxon>Bacteria</taxon>
        <taxon>Bacillati</taxon>
        <taxon>Actinomycetota</taxon>
        <taxon>Coriobacteriia</taxon>
        <taxon>Coriobacteriales</taxon>
        <taxon>Coriobacteriaceae</taxon>
        <taxon>Senegalimassilia</taxon>
    </lineage>
</organism>
<dbReference type="RefSeq" id="WP_042435666.1">
    <property type="nucleotide sequence ID" value="NZ_CABKQR010000003.1"/>
</dbReference>
<dbReference type="STRING" id="1034345.GCA_000236865_01399"/>
<dbReference type="Proteomes" id="UP000253792">
    <property type="component" value="Unassembled WGS sequence"/>
</dbReference>
<evidence type="ECO:0000313" key="5">
    <source>
        <dbReference type="Proteomes" id="UP000253792"/>
    </source>
</evidence>
<dbReference type="GeneID" id="82936174"/>
<dbReference type="PROSITE" id="PS00012">
    <property type="entry name" value="PHOSPHOPANTETHEINE"/>
    <property type="match status" value="1"/>
</dbReference>
<protein>
    <submittedName>
        <fullName evidence="4">Acyl carrier protein</fullName>
    </submittedName>
</protein>
<dbReference type="EMBL" id="PPTP01000001">
    <property type="protein sequence ID" value="RDB57455.1"/>
    <property type="molecule type" value="Genomic_DNA"/>
</dbReference>
<gene>
    <name evidence="4" type="ORF">C1880_01125</name>
</gene>
<dbReference type="SUPFAM" id="SSF47336">
    <property type="entry name" value="ACP-like"/>
    <property type="match status" value="1"/>
</dbReference>
<dbReference type="InterPro" id="IPR036736">
    <property type="entry name" value="ACP-like_sf"/>
</dbReference>
<reference evidence="4 5" key="1">
    <citation type="journal article" date="2018" name="Elife">
        <title>Discovery and characterization of a prevalent human gut bacterial enzyme sufficient for the inactivation of a family of plant toxins.</title>
        <authorList>
            <person name="Koppel N."/>
            <person name="Bisanz J.E."/>
            <person name="Pandelia M.E."/>
            <person name="Turnbaugh P.J."/>
            <person name="Balskus E.P."/>
        </authorList>
    </citation>
    <scope>NUCLEOTIDE SEQUENCE [LARGE SCALE GENOMIC DNA]</scope>
    <source>
        <strain evidence="5">anaerobia AP69FAA</strain>
    </source>
</reference>
<dbReference type="PROSITE" id="PS50075">
    <property type="entry name" value="CARRIER"/>
    <property type="match status" value="1"/>
</dbReference>
<proteinExistence type="predicted"/>
<name>A0A369LH52_9ACTN</name>
<evidence type="ECO:0000313" key="4">
    <source>
        <dbReference type="EMBL" id="RDB57455.1"/>
    </source>
</evidence>
<keyword evidence="2" id="KW-0597">Phosphoprotein</keyword>
<dbReference type="OrthoDB" id="9806381at2"/>
<evidence type="ECO:0000256" key="2">
    <source>
        <dbReference type="ARBA" id="ARBA00022553"/>
    </source>
</evidence>